<dbReference type="SUPFAM" id="SSF51569">
    <property type="entry name" value="Aldolase"/>
    <property type="match status" value="1"/>
</dbReference>
<keyword evidence="4" id="KW-1185">Reference proteome</keyword>
<dbReference type="Gene3D" id="3.20.20.70">
    <property type="entry name" value="Aldolase class I"/>
    <property type="match status" value="1"/>
</dbReference>
<dbReference type="PANTHER" id="PTHR39340">
    <property type="entry name" value="SULFOFRUCTOSEPHOSPHATE ALDOLASE"/>
    <property type="match status" value="1"/>
</dbReference>
<dbReference type="InterPro" id="IPR013785">
    <property type="entry name" value="Aldolase_TIM"/>
</dbReference>
<evidence type="ECO:0000256" key="2">
    <source>
        <dbReference type="ARBA" id="ARBA00023239"/>
    </source>
</evidence>
<gene>
    <name evidence="3" type="primary">lacD</name>
    <name evidence="3" type="ORF">VPARA_14170</name>
</gene>
<dbReference type="EMBL" id="JZWI01000007">
    <property type="protein sequence ID" value="KLN57337.1"/>
    <property type="molecule type" value="Genomic_DNA"/>
</dbReference>
<dbReference type="EC" id="4.1.2.40" evidence="3"/>
<dbReference type="Pfam" id="PF01791">
    <property type="entry name" value="DeoC"/>
    <property type="match status" value="1"/>
</dbReference>
<organism evidence="3 4">
    <name type="scientific">Variovorax paradoxus</name>
    <dbReference type="NCBI Taxonomy" id="34073"/>
    <lineage>
        <taxon>Bacteria</taxon>
        <taxon>Pseudomonadati</taxon>
        <taxon>Pseudomonadota</taxon>
        <taxon>Betaproteobacteria</taxon>
        <taxon>Burkholderiales</taxon>
        <taxon>Comamonadaceae</taxon>
        <taxon>Variovorax</taxon>
    </lineage>
</organism>
<accession>A0A0H2M9G5</accession>
<dbReference type="InterPro" id="IPR050552">
    <property type="entry name" value="LacD_aldolase"/>
</dbReference>
<name>A0A0H2M9G5_VARPD</name>
<protein>
    <submittedName>
        <fullName evidence="3">Tagatose 1,6-diphosphate aldolase</fullName>
        <ecNumber evidence="3">4.1.2.40</ecNumber>
    </submittedName>
</protein>
<evidence type="ECO:0000313" key="3">
    <source>
        <dbReference type="EMBL" id="KLN57337.1"/>
    </source>
</evidence>
<evidence type="ECO:0000256" key="1">
    <source>
        <dbReference type="ARBA" id="ARBA00008679"/>
    </source>
</evidence>
<dbReference type="GO" id="GO:0061595">
    <property type="term" value="F:6-deoxy-6-sulfofructose-1-phosphate aldolase activity"/>
    <property type="evidence" value="ECO:0007669"/>
    <property type="project" value="TreeGrafter"/>
</dbReference>
<dbReference type="PANTHER" id="PTHR39340:SF1">
    <property type="entry name" value="SULFOFRUCTOSEPHOSPHATE ALDOLASE"/>
    <property type="match status" value="1"/>
</dbReference>
<proteinExistence type="inferred from homology"/>
<dbReference type="AlphaFoldDB" id="A0A0H2M9G5"/>
<dbReference type="NCBIfam" id="NF009498">
    <property type="entry name" value="PRK12858.1"/>
    <property type="match status" value="1"/>
</dbReference>
<dbReference type="GO" id="GO:0009025">
    <property type="term" value="F:tagatose-bisphosphate aldolase activity"/>
    <property type="evidence" value="ECO:0007669"/>
    <property type="project" value="UniProtKB-EC"/>
</dbReference>
<dbReference type="Proteomes" id="UP000035170">
    <property type="component" value="Unassembled WGS sequence"/>
</dbReference>
<reference evidence="3 4" key="1">
    <citation type="submission" date="2015-03" db="EMBL/GenBank/DDBJ databases">
        <title>Genome sequence of Variovorax paradoxus TBEA6.</title>
        <authorList>
            <person name="Poehlein A."/>
            <person name="Schuldes J."/>
            <person name="Wuebbeler J.H."/>
            <person name="Hiessl S."/>
            <person name="Steinbuechel A."/>
            <person name="Daniel R."/>
        </authorList>
    </citation>
    <scope>NUCLEOTIDE SEQUENCE [LARGE SCALE GENOMIC DNA]</scope>
    <source>
        <strain evidence="3 4">TBEA6</strain>
    </source>
</reference>
<sequence>MTTPPLHLGKKWGMRRMATPRGHFTMVALDQRPPIAQLIGARRGIAPADVSFADMVAVKRTLVDTLGAHASAMLFDPNYAFPAALQKLPAHTGLVVTLEDHRFRDTPGGRLSHSIDDWSVEKIKRAGGDGVKVLAWYRPDAEPDVLAHQQDYVRKIGEECRQWDIPLVLELLVYPFPRSERHTVDYIESPEKMPELVIESVREFAKPKYGVDLFKLESPLPGATLPARDGSAAQQAAQGWFDQMGAICKSAGIPWVMLSAGVTPPQFLRVMEYAYAAGAHGFLAGRAVWWQALQHFPDLERCAEQLRREGSATLADLEALTLRAGSAWQADYSAFDAMTAEGELCAAYA</sequence>
<comment type="caution">
    <text evidence="3">The sequence shown here is derived from an EMBL/GenBank/DDBJ whole genome shotgun (WGS) entry which is preliminary data.</text>
</comment>
<keyword evidence="2 3" id="KW-0456">Lyase</keyword>
<evidence type="ECO:0000313" key="4">
    <source>
        <dbReference type="Proteomes" id="UP000035170"/>
    </source>
</evidence>
<dbReference type="GO" id="GO:1902777">
    <property type="term" value="P:6-sulfoquinovose(1-) catabolic process"/>
    <property type="evidence" value="ECO:0007669"/>
    <property type="project" value="TreeGrafter"/>
</dbReference>
<dbReference type="RefSeq" id="WP_047783880.1">
    <property type="nucleotide sequence ID" value="NZ_JZWI01000007.1"/>
</dbReference>
<dbReference type="SMART" id="SM01133">
    <property type="entry name" value="DeoC"/>
    <property type="match status" value="1"/>
</dbReference>
<dbReference type="InterPro" id="IPR002915">
    <property type="entry name" value="DeoC/FbaB/LacD_aldolase"/>
</dbReference>
<comment type="similarity">
    <text evidence="1">Belongs to the aldolase LacD family.</text>
</comment>
<dbReference type="PATRIC" id="fig|34073.19.peg.1444"/>